<evidence type="ECO:0000313" key="1">
    <source>
        <dbReference type="EMBL" id="MBX60631.1"/>
    </source>
</evidence>
<dbReference type="EMBL" id="GGEC01080147">
    <property type="protein sequence ID" value="MBX60631.1"/>
    <property type="molecule type" value="Transcribed_RNA"/>
</dbReference>
<name>A0A2P2Q0W2_RHIMU</name>
<sequence length="25" mass="3211">MKRHKIFNTDMKRYKIFKDLKHQCT</sequence>
<proteinExistence type="predicted"/>
<protein>
    <submittedName>
        <fullName evidence="1">Uncharacterized protein</fullName>
    </submittedName>
</protein>
<reference evidence="1" key="1">
    <citation type="submission" date="2018-02" db="EMBL/GenBank/DDBJ databases">
        <title>Rhizophora mucronata_Transcriptome.</title>
        <authorList>
            <person name="Meera S.P."/>
            <person name="Sreeshan A."/>
            <person name="Augustine A."/>
        </authorList>
    </citation>
    <scope>NUCLEOTIDE SEQUENCE</scope>
    <source>
        <tissue evidence="1">Leaf</tissue>
    </source>
</reference>
<accession>A0A2P2Q0W2</accession>
<organism evidence="1">
    <name type="scientific">Rhizophora mucronata</name>
    <name type="common">Asiatic mangrove</name>
    <dbReference type="NCBI Taxonomy" id="61149"/>
    <lineage>
        <taxon>Eukaryota</taxon>
        <taxon>Viridiplantae</taxon>
        <taxon>Streptophyta</taxon>
        <taxon>Embryophyta</taxon>
        <taxon>Tracheophyta</taxon>
        <taxon>Spermatophyta</taxon>
        <taxon>Magnoliopsida</taxon>
        <taxon>eudicotyledons</taxon>
        <taxon>Gunneridae</taxon>
        <taxon>Pentapetalae</taxon>
        <taxon>rosids</taxon>
        <taxon>fabids</taxon>
        <taxon>Malpighiales</taxon>
        <taxon>Rhizophoraceae</taxon>
        <taxon>Rhizophora</taxon>
    </lineage>
</organism>
<dbReference type="AlphaFoldDB" id="A0A2P2Q0W2"/>